<evidence type="ECO:0000313" key="2">
    <source>
        <dbReference type="EMBL" id="MEP1059962.1"/>
    </source>
</evidence>
<accession>A0ABV0KL41</accession>
<evidence type="ECO:0000313" key="3">
    <source>
        <dbReference type="Proteomes" id="UP001476950"/>
    </source>
</evidence>
<comment type="caution">
    <text evidence="2">The sequence shown here is derived from an EMBL/GenBank/DDBJ whole genome shotgun (WGS) entry which is preliminary data.</text>
</comment>
<protein>
    <submittedName>
        <fullName evidence="2">Uncharacterized protein</fullName>
    </submittedName>
</protein>
<feature type="compositionally biased region" description="Polar residues" evidence="1">
    <location>
        <begin position="241"/>
        <end position="252"/>
    </location>
</feature>
<feature type="region of interest" description="Disordered" evidence="1">
    <location>
        <begin position="204"/>
        <end position="309"/>
    </location>
</feature>
<keyword evidence="3" id="KW-1185">Reference proteome</keyword>
<sequence length="309" mass="33220">MPQDLTAFRKISFQTVDVEVALAEIEYQYLKFVCEATLRNSDDVLREQIRHLRIAGLPSFDDWRKQGVAQGLLLPPIETNTIPTIAVESSDSAVDTVVEPQSDETSASPIETSAPKAQQTKAKSSAKAPALTSPSKATDTLLKSLSDPSTAKLTSREVIEQQHEQLTVLLKEGKTMDDLAALLTSNGAKISASTLRNYLSAARRKAKVGRGSAKKSVSVDATPAATETRSSDTADTVAEPTDSSTSEPSLTAETPVEPTLAPPKPTRGRPKAAAKSTLEHETSVIPSRSRKQPSPLDVSPVPRRRKSRI</sequence>
<evidence type="ECO:0000256" key="1">
    <source>
        <dbReference type="SAM" id="MobiDB-lite"/>
    </source>
</evidence>
<dbReference type="EMBL" id="JAMPLM010000014">
    <property type="protein sequence ID" value="MEP1059962.1"/>
    <property type="molecule type" value="Genomic_DNA"/>
</dbReference>
<dbReference type="Proteomes" id="UP001476950">
    <property type="component" value="Unassembled WGS sequence"/>
</dbReference>
<feature type="region of interest" description="Disordered" evidence="1">
    <location>
        <begin position="90"/>
        <end position="148"/>
    </location>
</feature>
<proteinExistence type="predicted"/>
<dbReference type="RefSeq" id="WP_190446964.1">
    <property type="nucleotide sequence ID" value="NZ_JAMPLM010000014.1"/>
</dbReference>
<feature type="compositionally biased region" description="Low complexity" evidence="1">
    <location>
        <begin position="112"/>
        <end position="137"/>
    </location>
</feature>
<name>A0ABV0KL41_9CYAN</name>
<feature type="compositionally biased region" description="Polar residues" evidence="1">
    <location>
        <begin position="225"/>
        <end position="234"/>
    </location>
</feature>
<reference evidence="2 3" key="1">
    <citation type="submission" date="2022-04" db="EMBL/GenBank/DDBJ databases">
        <title>Positive selection, recombination, and allopatry shape intraspecific diversity of widespread and dominant cyanobacteria.</title>
        <authorList>
            <person name="Wei J."/>
            <person name="Shu W."/>
            <person name="Hu C."/>
        </authorList>
    </citation>
    <scope>NUCLEOTIDE SEQUENCE [LARGE SCALE GENOMIC DNA]</scope>
    <source>
        <strain evidence="2 3">AS-A4</strain>
    </source>
</reference>
<organism evidence="2 3">
    <name type="scientific">Stenomitos frigidus AS-A4</name>
    <dbReference type="NCBI Taxonomy" id="2933935"/>
    <lineage>
        <taxon>Bacteria</taxon>
        <taxon>Bacillati</taxon>
        <taxon>Cyanobacteriota</taxon>
        <taxon>Cyanophyceae</taxon>
        <taxon>Leptolyngbyales</taxon>
        <taxon>Leptolyngbyaceae</taxon>
        <taxon>Stenomitos</taxon>
    </lineage>
</organism>
<gene>
    <name evidence="2" type="ORF">NDI38_16105</name>
</gene>